<dbReference type="EMBL" id="SRYD01000004">
    <property type="protein sequence ID" value="TGY76294.1"/>
    <property type="molecule type" value="Genomic_DNA"/>
</dbReference>
<keyword evidence="4 5" id="KW-0012">Acyltransferase</keyword>
<dbReference type="Pfam" id="PF02522">
    <property type="entry name" value="Antibiotic_NAT"/>
    <property type="match status" value="1"/>
</dbReference>
<sequence>MPIIKKFIGIKDISLWRKRWNKRIGKLIYHTKYDADSLIEKMKELGMKEGSVVCIHASMMQFYNYIGSAEELIDKILSVLGPEGTLMMPAFPPKPKGGYDKYVFNPNTDKTAAGHLAEVFRNYPGVKRSLNVHHSVCAIGKYADYLTKDHTNGVNCWDETSPWFRICELNGLVFNLGLPRSYMGTFHHCVEGILYKEHPYWAQFFTKKQKYSYRLPDNTISVYYNIEGELIRKTRKKQIFRYFTSSHWRITRISNLEIKVFYSRVALNKMLELGRKGISAYYIPSPKNFDFNGK</sequence>
<comment type="caution">
    <text evidence="6">The sequence shown here is derived from an EMBL/GenBank/DDBJ whole genome shotgun (WGS) entry which is preliminary data.</text>
</comment>
<evidence type="ECO:0000256" key="4">
    <source>
        <dbReference type="ARBA" id="ARBA00023315"/>
    </source>
</evidence>
<dbReference type="Proteomes" id="UP000306630">
    <property type="component" value="Unassembled WGS sequence"/>
</dbReference>
<dbReference type="GO" id="GO:0046677">
    <property type="term" value="P:response to antibiotic"/>
    <property type="evidence" value="ECO:0007669"/>
    <property type="project" value="UniProtKB-KW"/>
</dbReference>
<comment type="similarity">
    <text evidence="1 5">Belongs to the antibiotic N-acetyltransferase family.</text>
</comment>
<keyword evidence="5" id="KW-0046">Antibiotic resistance</keyword>
<organism evidence="6 7">
    <name type="scientific">Muribaculum intestinale</name>
    <dbReference type="NCBI Taxonomy" id="1796646"/>
    <lineage>
        <taxon>Bacteria</taxon>
        <taxon>Pseudomonadati</taxon>
        <taxon>Bacteroidota</taxon>
        <taxon>Bacteroidia</taxon>
        <taxon>Bacteroidales</taxon>
        <taxon>Muribaculaceae</taxon>
        <taxon>Muribaculum</taxon>
    </lineage>
</organism>
<dbReference type="EC" id="2.3.1.-" evidence="5"/>
<dbReference type="InterPro" id="IPR003679">
    <property type="entry name" value="Amioglycoside_AcTrfase"/>
</dbReference>
<reference evidence="6 7" key="1">
    <citation type="submission" date="2019-04" db="EMBL/GenBank/DDBJ databases">
        <title>Microbes associate with the intestines of laboratory mice.</title>
        <authorList>
            <person name="Navarre W."/>
            <person name="Wong E."/>
            <person name="Huang K."/>
            <person name="Tropini C."/>
            <person name="Ng K."/>
            <person name="Yu B."/>
        </authorList>
    </citation>
    <scope>NUCLEOTIDE SEQUENCE [LARGE SCALE GENOMIC DNA]</scope>
    <source>
        <strain evidence="6 7">NM06_A21</strain>
    </source>
</reference>
<dbReference type="PANTHER" id="PTHR11104:SF0">
    <property type="entry name" value="SPBETA PROPHAGE-DERIVED AMINOGLYCOSIDE N(3')-ACETYLTRANSFERASE-LIKE PROTEIN YOKD"/>
    <property type="match status" value="1"/>
</dbReference>
<proteinExistence type="inferred from homology"/>
<dbReference type="GO" id="GO:0046353">
    <property type="term" value="F:aminoglycoside 3-N-acetyltransferase activity"/>
    <property type="evidence" value="ECO:0007669"/>
    <property type="project" value="UniProtKB-EC"/>
</dbReference>
<evidence type="ECO:0000313" key="6">
    <source>
        <dbReference type="EMBL" id="TGY76294.1"/>
    </source>
</evidence>
<evidence type="ECO:0000256" key="2">
    <source>
        <dbReference type="ARBA" id="ARBA00012882"/>
    </source>
</evidence>
<protein>
    <recommendedName>
        <fullName evidence="2 5">Aminoglycoside N(3)-acetyltransferase</fullName>
        <ecNumber evidence="5">2.3.1.-</ecNumber>
    </recommendedName>
</protein>
<accession>A0A4S2G2W4</accession>
<dbReference type="PANTHER" id="PTHR11104">
    <property type="entry name" value="AMINOGLYCOSIDE N3-ACETYLTRANSFERASE"/>
    <property type="match status" value="1"/>
</dbReference>
<evidence type="ECO:0000256" key="1">
    <source>
        <dbReference type="ARBA" id="ARBA00006383"/>
    </source>
</evidence>
<keyword evidence="3 5" id="KW-0808">Transferase</keyword>
<dbReference type="SUPFAM" id="SSF110710">
    <property type="entry name" value="TTHA0583/YokD-like"/>
    <property type="match status" value="1"/>
</dbReference>
<evidence type="ECO:0000313" key="7">
    <source>
        <dbReference type="Proteomes" id="UP000306630"/>
    </source>
</evidence>
<dbReference type="AlphaFoldDB" id="A0A4S2G2W4"/>
<dbReference type="InterPro" id="IPR028345">
    <property type="entry name" value="Antibiotic_NAT-like"/>
</dbReference>
<evidence type="ECO:0000256" key="3">
    <source>
        <dbReference type="ARBA" id="ARBA00022679"/>
    </source>
</evidence>
<name>A0A4S2G2W4_9BACT</name>
<comment type="catalytic activity">
    <reaction evidence="5">
        <text>a 2-deoxystreptamine antibiotic + acetyl-CoA = an N(3)-acetyl-2-deoxystreptamine antibiotic + CoA + H(+)</text>
        <dbReference type="Rhea" id="RHEA:12665"/>
        <dbReference type="ChEBI" id="CHEBI:15378"/>
        <dbReference type="ChEBI" id="CHEBI:57287"/>
        <dbReference type="ChEBI" id="CHEBI:57288"/>
        <dbReference type="ChEBI" id="CHEBI:57921"/>
        <dbReference type="ChEBI" id="CHEBI:77452"/>
        <dbReference type="EC" id="2.3.1.81"/>
    </reaction>
</comment>
<evidence type="ECO:0000256" key="5">
    <source>
        <dbReference type="RuleBase" id="RU365031"/>
    </source>
</evidence>
<gene>
    <name evidence="6" type="ORF">E5333_01505</name>
</gene>